<evidence type="ECO:0000256" key="1">
    <source>
        <dbReference type="SAM" id="MobiDB-lite"/>
    </source>
</evidence>
<proteinExistence type="predicted"/>
<protein>
    <submittedName>
        <fullName evidence="2">Uncharacterized protein</fullName>
    </submittedName>
</protein>
<feature type="region of interest" description="Disordered" evidence="1">
    <location>
        <begin position="58"/>
        <end position="80"/>
    </location>
</feature>
<feature type="compositionally biased region" description="Basic and acidic residues" evidence="1">
    <location>
        <begin position="67"/>
        <end position="80"/>
    </location>
</feature>
<dbReference type="EMBL" id="LGRX02014200">
    <property type="protein sequence ID" value="KAK3265021.1"/>
    <property type="molecule type" value="Genomic_DNA"/>
</dbReference>
<evidence type="ECO:0000313" key="2">
    <source>
        <dbReference type="EMBL" id="KAK3265021.1"/>
    </source>
</evidence>
<comment type="caution">
    <text evidence="2">The sequence shown here is derived from an EMBL/GenBank/DDBJ whole genome shotgun (WGS) entry which is preliminary data.</text>
</comment>
<name>A0AAE0KY37_9CHLO</name>
<dbReference type="Proteomes" id="UP001190700">
    <property type="component" value="Unassembled WGS sequence"/>
</dbReference>
<gene>
    <name evidence="2" type="ORF">CYMTET_26268</name>
</gene>
<accession>A0AAE0KY37</accession>
<sequence length="202" mass="22750">MSRAGLAGGDDSEMGLRAPRERYWDSKRYWKSESSPHSHEHSGRWEAYSELKSHITQHVKPPQQVPEVEHQTHQKSEEDATHKYKGLKYAGLIFTSGLLITLLSFALLGTNPQTSAIEATGPDLQQPEVHTKRPAEISKFPWFTNVTYDMQLRVASYASTALKNTLMLQRKGTEGKPAPVRRQLTGDSNLTFPSSCVRLEMV</sequence>
<reference evidence="2 3" key="1">
    <citation type="journal article" date="2015" name="Genome Biol. Evol.">
        <title>Comparative Genomics of a Bacterivorous Green Alga Reveals Evolutionary Causalities and Consequences of Phago-Mixotrophic Mode of Nutrition.</title>
        <authorList>
            <person name="Burns J.A."/>
            <person name="Paasch A."/>
            <person name="Narechania A."/>
            <person name="Kim E."/>
        </authorList>
    </citation>
    <scope>NUCLEOTIDE SEQUENCE [LARGE SCALE GENOMIC DNA]</scope>
    <source>
        <strain evidence="2 3">PLY_AMNH</strain>
    </source>
</reference>
<organism evidence="2 3">
    <name type="scientific">Cymbomonas tetramitiformis</name>
    <dbReference type="NCBI Taxonomy" id="36881"/>
    <lineage>
        <taxon>Eukaryota</taxon>
        <taxon>Viridiplantae</taxon>
        <taxon>Chlorophyta</taxon>
        <taxon>Pyramimonadophyceae</taxon>
        <taxon>Pyramimonadales</taxon>
        <taxon>Pyramimonadaceae</taxon>
        <taxon>Cymbomonas</taxon>
    </lineage>
</organism>
<evidence type="ECO:0000313" key="3">
    <source>
        <dbReference type="Proteomes" id="UP001190700"/>
    </source>
</evidence>
<keyword evidence="3" id="KW-1185">Reference proteome</keyword>
<dbReference type="AlphaFoldDB" id="A0AAE0KY37"/>